<accession>A0AA37ST53</accession>
<keyword evidence="2" id="KW-1185">Reference proteome</keyword>
<reference evidence="1" key="1">
    <citation type="journal article" date="2014" name="Int. J. Syst. Evol. Microbiol.">
        <title>Complete genome sequence of Corynebacterium casei LMG S-19264T (=DSM 44701T), isolated from a smear-ripened cheese.</title>
        <authorList>
            <consortium name="US DOE Joint Genome Institute (JGI-PGF)"/>
            <person name="Walter F."/>
            <person name="Albersmeier A."/>
            <person name="Kalinowski J."/>
            <person name="Ruckert C."/>
        </authorList>
    </citation>
    <scope>NUCLEOTIDE SEQUENCE</scope>
    <source>
        <strain evidence="1">NBRC 108769</strain>
    </source>
</reference>
<organism evidence="1 2">
    <name type="scientific">Portibacter lacus</name>
    <dbReference type="NCBI Taxonomy" id="1099794"/>
    <lineage>
        <taxon>Bacteria</taxon>
        <taxon>Pseudomonadati</taxon>
        <taxon>Bacteroidota</taxon>
        <taxon>Saprospiria</taxon>
        <taxon>Saprospirales</taxon>
        <taxon>Haliscomenobacteraceae</taxon>
        <taxon>Portibacter</taxon>
    </lineage>
</organism>
<dbReference type="AlphaFoldDB" id="A0AA37ST53"/>
<reference evidence="1" key="2">
    <citation type="submission" date="2023-01" db="EMBL/GenBank/DDBJ databases">
        <title>Draft genome sequence of Portibacter lacus strain NBRC 108769.</title>
        <authorList>
            <person name="Sun Q."/>
            <person name="Mori K."/>
        </authorList>
    </citation>
    <scope>NUCLEOTIDE SEQUENCE</scope>
    <source>
        <strain evidence="1">NBRC 108769</strain>
    </source>
</reference>
<evidence type="ECO:0000313" key="2">
    <source>
        <dbReference type="Proteomes" id="UP001156666"/>
    </source>
</evidence>
<evidence type="ECO:0000313" key="1">
    <source>
        <dbReference type="EMBL" id="GLR19672.1"/>
    </source>
</evidence>
<name>A0AA37ST53_9BACT</name>
<proteinExistence type="predicted"/>
<comment type="caution">
    <text evidence="1">The sequence shown here is derived from an EMBL/GenBank/DDBJ whole genome shotgun (WGS) entry which is preliminary data.</text>
</comment>
<dbReference type="RefSeq" id="WP_235295074.1">
    <property type="nucleotide sequence ID" value="NZ_BSOH01000031.1"/>
</dbReference>
<sequence>MKILDQNTYKQIGNATLILTLTASNLMYNLDQLCHQYLHLQLVASEEEEEIYYNPETHDFVTRIIEARSYATEE</sequence>
<gene>
    <name evidence="1" type="ORF">GCM10007940_42880</name>
</gene>
<dbReference type="EMBL" id="BSOH01000031">
    <property type="protein sequence ID" value="GLR19672.1"/>
    <property type="molecule type" value="Genomic_DNA"/>
</dbReference>
<protein>
    <submittedName>
        <fullName evidence="1">Uncharacterized protein</fullName>
    </submittedName>
</protein>
<dbReference type="Proteomes" id="UP001156666">
    <property type="component" value="Unassembled WGS sequence"/>
</dbReference>